<feature type="non-terminal residue" evidence="5">
    <location>
        <position position="303"/>
    </location>
</feature>
<evidence type="ECO:0000259" key="4">
    <source>
        <dbReference type="PROSITE" id="PS52019"/>
    </source>
</evidence>
<feature type="domain" description="PKS/mFAS DH" evidence="4">
    <location>
        <begin position="35"/>
        <end position="303"/>
    </location>
</feature>
<evidence type="ECO:0000256" key="3">
    <source>
        <dbReference type="PROSITE-ProRule" id="PRU01363"/>
    </source>
</evidence>
<keyword evidence="6" id="KW-1185">Reference proteome</keyword>
<dbReference type="InterPro" id="IPR049552">
    <property type="entry name" value="PKS_DH_N"/>
</dbReference>
<evidence type="ECO:0000256" key="2">
    <source>
        <dbReference type="ARBA" id="ARBA00023268"/>
    </source>
</evidence>
<dbReference type="Proteomes" id="UP001589709">
    <property type="component" value="Unassembled WGS sequence"/>
</dbReference>
<accession>A0ABV5NC47</accession>
<feature type="non-terminal residue" evidence="5">
    <location>
        <position position="1"/>
    </location>
</feature>
<gene>
    <name evidence="5" type="ORF">ACFF45_35485</name>
</gene>
<evidence type="ECO:0000256" key="1">
    <source>
        <dbReference type="ARBA" id="ARBA00022679"/>
    </source>
</evidence>
<dbReference type="InterPro" id="IPR050091">
    <property type="entry name" value="PKS_NRPS_Biosynth_Enz"/>
</dbReference>
<feature type="region of interest" description="C-terminal hotdog fold" evidence="3">
    <location>
        <begin position="173"/>
        <end position="303"/>
    </location>
</feature>
<sequence length="303" mass="31533">TAVDLPTYPFDHHHYWLADDRTREASATGDQATWHPVLGPGLELAGSADTVYSGRLSPRTHPSLVDPVTGTAQLPGTALLELALRVGEREGVPQLHSLTVEQPLPLPEQEVVDLQVILGGPDSAGLRPLSVHARRAGGPWTLHADGLLGPAPATAAPDLSEQAVDVTVPDGGGFAFQPVALEAALRPLLPEATTPGTVHLPTSWRGALLHMPGSRLTGDLRIRLTPAGQDVFALTVTDASDALVATVDAMGVTAVPTADLAPAGLLHRVTWEPVIGVVAPDTPRTPEPVVVRVAGGEGAERIV</sequence>
<dbReference type="SMART" id="SM00826">
    <property type="entry name" value="PKS_DH"/>
    <property type="match status" value="1"/>
</dbReference>
<feature type="region of interest" description="N-terminal hotdog fold" evidence="3">
    <location>
        <begin position="35"/>
        <end position="155"/>
    </location>
</feature>
<evidence type="ECO:0000313" key="5">
    <source>
        <dbReference type="EMBL" id="MFB9467839.1"/>
    </source>
</evidence>
<comment type="caution">
    <text evidence="5">The sequence shown here is derived from an EMBL/GenBank/DDBJ whole genome shotgun (WGS) entry which is preliminary data.</text>
</comment>
<dbReference type="InterPro" id="IPR049900">
    <property type="entry name" value="PKS_mFAS_DH"/>
</dbReference>
<organism evidence="5 6">
    <name type="scientific">Streptomyces cinereospinus</name>
    <dbReference type="NCBI Taxonomy" id="285561"/>
    <lineage>
        <taxon>Bacteria</taxon>
        <taxon>Bacillati</taxon>
        <taxon>Actinomycetota</taxon>
        <taxon>Actinomycetes</taxon>
        <taxon>Kitasatosporales</taxon>
        <taxon>Streptomycetaceae</taxon>
        <taxon>Streptomyces</taxon>
    </lineage>
</organism>
<keyword evidence="2" id="KW-0511">Multifunctional enzyme</keyword>
<protein>
    <recommendedName>
        <fullName evidence="4">PKS/mFAS DH domain-containing protein</fullName>
    </recommendedName>
</protein>
<dbReference type="Gene3D" id="3.10.129.110">
    <property type="entry name" value="Polyketide synthase dehydratase"/>
    <property type="match status" value="2"/>
</dbReference>
<keyword evidence="1" id="KW-0808">Transferase</keyword>
<comment type="caution">
    <text evidence="3">Lacks conserved residue(s) required for the propagation of feature annotation.</text>
</comment>
<dbReference type="PANTHER" id="PTHR43775">
    <property type="entry name" value="FATTY ACID SYNTHASE"/>
    <property type="match status" value="1"/>
</dbReference>
<dbReference type="InterPro" id="IPR020807">
    <property type="entry name" value="PKS_DH"/>
</dbReference>
<dbReference type="EMBL" id="JBHMCY010000198">
    <property type="protein sequence ID" value="MFB9467839.1"/>
    <property type="molecule type" value="Genomic_DNA"/>
</dbReference>
<reference evidence="5 6" key="1">
    <citation type="submission" date="2024-09" db="EMBL/GenBank/DDBJ databases">
        <authorList>
            <person name="Sun Q."/>
            <person name="Mori K."/>
        </authorList>
    </citation>
    <scope>NUCLEOTIDE SEQUENCE [LARGE SCALE GENOMIC DNA]</scope>
    <source>
        <strain evidence="5 6">JCM 6917</strain>
    </source>
</reference>
<dbReference type="PANTHER" id="PTHR43775:SF51">
    <property type="entry name" value="INACTIVE PHENOLPHTHIOCEROL SYNTHESIS POLYKETIDE SYNTHASE TYPE I PKS1-RELATED"/>
    <property type="match status" value="1"/>
</dbReference>
<dbReference type="PROSITE" id="PS52019">
    <property type="entry name" value="PKS_MFAS_DH"/>
    <property type="match status" value="1"/>
</dbReference>
<evidence type="ECO:0000313" key="6">
    <source>
        <dbReference type="Proteomes" id="UP001589709"/>
    </source>
</evidence>
<proteinExistence type="predicted"/>
<name>A0ABV5NC47_9ACTN</name>
<dbReference type="InterPro" id="IPR042104">
    <property type="entry name" value="PKS_dehydratase_sf"/>
</dbReference>
<dbReference type="Pfam" id="PF21089">
    <property type="entry name" value="PKS_DH_N"/>
    <property type="match status" value="1"/>
</dbReference>